<dbReference type="Pfam" id="PF19850">
    <property type="entry name" value="DUF6325"/>
    <property type="match status" value="1"/>
</dbReference>
<proteinExistence type="predicted"/>
<protein>
    <submittedName>
        <fullName evidence="1">DUF1269 domain-containing protein</fullName>
    </submittedName>
</protein>
<organism evidence="1 2">
    <name type="scientific">Georgenia ruanii</name>
    <dbReference type="NCBI Taxonomy" id="348442"/>
    <lineage>
        <taxon>Bacteria</taxon>
        <taxon>Bacillati</taxon>
        <taxon>Actinomycetota</taxon>
        <taxon>Actinomycetes</taxon>
        <taxon>Micrococcales</taxon>
        <taxon>Bogoriellaceae</taxon>
        <taxon>Georgenia</taxon>
    </lineage>
</organism>
<name>A0A7J9UTQ0_9MICO</name>
<accession>A0A7J9UTQ0</accession>
<comment type="caution">
    <text evidence="1">The sequence shown here is derived from an EMBL/GenBank/DDBJ whole genome shotgun (WGS) entry which is preliminary data.</text>
</comment>
<dbReference type="RefSeq" id="WP_152229804.1">
    <property type="nucleotide sequence ID" value="NZ_BAAAOT010000001.1"/>
</dbReference>
<dbReference type="Proteomes" id="UP000429644">
    <property type="component" value="Unassembled WGS sequence"/>
</dbReference>
<dbReference type="AlphaFoldDB" id="A0A7J9UTQ0"/>
<evidence type="ECO:0000313" key="1">
    <source>
        <dbReference type="EMBL" id="MPV87250.1"/>
    </source>
</evidence>
<keyword evidence="2" id="KW-1185">Reference proteome</keyword>
<sequence>MDEREQVEREQLDQTGPIDYIVVEFPGNRMTGEAFPLLVDLVDRGLIRIFDFVFVRKEQDGSVIGMSLSDVDRDGRLDLRVFEGASSGLVGQDDLEEVAKIIEPGSSAGILVYENVWAAPFASAVRRSGGQLVASGRIPVQAVLAALDATEKAA</sequence>
<gene>
    <name evidence="1" type="ORF">GB882_01110</name>
</gene>
<dbReference type="OrthoDB" id="1779644at2"/>
<evidence type="ECO:0000313" key="2">
    <source>
        <dbReference type="Proteomes" id="UP000429644"/>
    </source>
</evidence>
<dbReference type="InterPro" id="IPR046288">
    <property type="entry name" value="DUF6325"/>
</dbReference>
<reference evidence="1 2" key="1">
    <citation type="submission" date="2019-10" db="EMBL/GenBank/DDBJ databases">
        <title>Georgenia wutianyii sp. nov. and Georgenia yuyongxinii sp. nov. isolated from plateau pika (Ochotona curzoniae) in the Qinghai-Tibet plateau of China.</title>
        <authorList>
            <person name="Tian Z."/>
        </authorList>
    </citation>
    <scope>NUCLEOTIDE SEQUENCE [LARGE SCALE GENOMIC DNA]</scope>
    <source>
        <strain evidence="1 2">JCM 15130</strain>
    </source>
</reference>
<dbReference type="EMBL" id="WHPD01000240">
    <property type="protein sequence ID" value="MPV87250.1"/>
    <property type="molecule type" value="Genomic_DNA"/>
</dbReference>